<dbReference type="RefSeq" id="WP_127050761.1">
    <property type="nucleotide sequence ID" value="NZ_RZGZ01000003.1"/>
</dbReference>
<evidence type="ECO:0000259" key="9">
    <source>
        <dbReference type="Pfam" id="PF01636"/>
    </source>
</evidence>
<gene>
    <name evidence="10" type="ORF">ELQ94_12900</name>
</gene>
<accession>A0A3S0WWK5</accession>
<keyword evidence="3" id="KW-0547">Nucleotide-binding</keyword>
<keyword evidence="8" id="KW-0479">Metal-binding</keyword>
<comment type="caution">
    <text evidence="10">The sequence shown here is derived from an EMBL/GenBank/DDBJ whole genome shotgun (WGS) entry which is preliminary data.</text>
</comment>
<reference evidence="10 11" key="1">
    <citation type="submission" date="2018-12" db="EMBL/GenBank/DDBJ databases">
        <authorList>
            <person name="Li F."/>
        </authorList>
    </citation>
    <scope>NUCLEOTIDE SEQUENCE [LARGE SCALE GENOMIC DNA]</scope>
    <source>
        <strain evidence="10 11">EGI 6500705</strain>
    </source>
</reference>
<comment type="similarity">
    <text evidence="1">Belongs to the aminoglycoside phosphotransferase family.</text>
</comment>
<dbReference type="Gene3D" id="3.30.200.20">
    <property type="entry name" value="Phosphorylase Kinase, domain 1"/>
    <property type="match status" value="1"/>
</dbReference>
<dbReference type="PIRSF" id="PIRSF000706">
    <property type="entry name" value="Kanamycin_kin"/>
    <property type="match status" value="1"/>
</dbReference>
<dbReference type="InterPro" id="IPR011009">
    <property type="entry name" value="Kinase-like_dom_sf"/>
</dbReference>
<keyword evidence="6" id="KW-0046">Antibiotic resistance</keyword>
<dbReference type="GO" id="GO:0005524">
    <property type="term" value="F:ATP binding"/>
    <property type="evidence" value="ECO:0007669"/>
    <property type="project" value="UniProtKB-KW"/>
</dbReference>
<evidence type="ECO:0000256" key="3">
    <source>
        <dbReference type="ARBA" id="ARBA00022741"/>
    </source>
</evidence>
<keyword evidence="11" id="KW-1185">Reference proteome</keyword>
<evidence type="ECO:0000256" key="8">
    <source>
        <dbReference type="PIRSR" id="PIRSR000706-2"/>
    </source>
</evidence>
<dbReference type="GO" id="GO:0046677">
    <property type="term" value="P:response to antibiotic"/>
    <property type="evidence" value="ECO:0007669"/>
    <property type="project" value="UniProtKB-KW"/>
</dbReference>
<feature type="binding site" evidence="8">
    <location>
        <position position="191"/>
    </location>
    <ligand>
        <name>Mg(2+)</name>
        <dbReference type="ChEBI" id="CHEBI:18420"/>
    </ligand>
</feature>
<sequence length="246" mass="26577">MTIPPPTAHVPASVRRRAGDSPVVPVWENADGGLTFRVGESSSGVHVKWGPASYRDLFRREASTLRWAAPWITVPRVLELDVLDADGGVILVTSSIAGRSAVVPDWIARPETAARACGEALRQLHDALPVASCPFSWQVDTRIAEAESRGVVVPEALRSAPPIDRLVVCHGDPCVPNTLLDDVGAPAGFVDLGALGLADRWADLAVGSMSLEWNYGPGFDHLYFEGYGIEPDRERVGYYRALWNAT</sequence>
<evidence type="ECO:0000256" key="6">
    <source>
        <dbReference type="ARBA" id="ARBA00023251"/>
    </source>
</evidence>
<dbReference type="InterPro" id="IPR002575">
    <property type="entry name" value="Aminoglycoside_PTrfase"/>
</dbReference>
<keyword evidence="8" id="KW-0460">Magnesium</keyword>
<proteinExistence type="inferred from homology"/>
<dbReference type="Pfam" id="PF01636">
    <property type="entry name" value="APH"/>
    <property type="match status" value="1"/>
</dbReference>
<dbReference type="EMBL" id="RZGZ01000003">
    <property type="protein sequence ID" value="RUQ99199.1"/>
    <property type="molecule type" value="Genomic_DNA"/>
</dbReference>
<evidence type="ECO:0000313" key="10">
    <source>
        <dbReference type="EMBL" id="RUQ99199.1"/>
    </source>
</evidence>
<feature type="binding site" evidence="8">
    <location>
        <position position="177"/>
    </location>
    <ligand>
        <name>Mg(2+)</name>
        <dbReference type="ChEBI" id="CHEBI:18420"/>
    </ligand>
</feature>
<dbReference type="GO" id="GO:0046872">
    <property type="term" value="F:metal ion binding"/>
    <property type="evidence" value="ECO:0007669"/>
    <property type="project" value="UniProtKB-KW"/>
</dbReference>
<dbReference type="GO" id="GO:0016773">
    <property type="term" value="F:phosphotransferase activity, alcohol group as acceptor"/>
    <property type="evidence" value="ECO:0007669"/>
    <property type="project" value="InterPro"/>
</dbReference>
<name>A0A3S0WWK5_9MICO</name>
<feature type="domain" description="Aminoglycoside phosphotransferase" evidence="9">
    <location>
        <begin position="35"/>
        <end position="236"/>
    </location>
</feature>
<organism evidence="10 11">
    <name type="scientific">Labedella endophytica</name>
    <dbReference type="NCBI Taxonomy" id="1523160"/>
    <lineage>
        <taxon>Bacteria</taxon>
        <taxon>Bacillati</taxon>
        <taxon>Actinomycetota</taxon>
        <taxon>Actinomycetes</taxon>
        <taxon>Micrococcales</taxon>
        <taxon>Microbacteriaceae</taxon>
        <taxon>Labedella</taxon>
    </lineage>
</organism>
<keyword evidence="5" id="KW-0067">ATP-binding</keyword>
<feature type="active site" description="Proton acceptor" evidence="7">
    <location>
        <position position="172"/>
    </location>
</feature>
<dbReference type="InterPro" id="IPR024165">
    <property type="entry name" value="Kan/Strep_kinase"/>
</dbReference>
<protein>
    <submittedName>
        <fullName evidence="10">Aminoglycoside 3'-phosphotransferase</fullName>
    </submittedName>
</protein>
<evidence type="ECO:0000256" key="5">
    <source>
        <dbReference type="ARBA" id="ARBA00022840"/>
    </source>
</evidence>
<evidence type="ECO:0000256" key="1">
    <source>
        <dbReference type="ARBA" id="ARBA00006219"/>
    </source>
</evidence>
<keyword evidence="4" id="KW-0418">Kinase</keyword>
<evidence type="ECO:0000313" key="11">
    <source>
        <dbReference type="Proteomes" id="UP000274909"/>
    </source>
</evidence>
<dbReference type="Gene3D" id="3.90.1200.10">
    <property type="match status" value="1"/>
</dbReference>
<dbReference type="Proteomes" id="UP000274909">
    <property type="component" value="Unassembled WGS sequence"/>
</dbReference>
<dbReference type="GO" id="GO:0016301">
    <property type="term" value="F:kinase activity"/>
    <property type="evidence" value="ECO:0007669"/>
    <property type="project" value="UniProtKB-KW"/>
</dbReference>
<dbReference type="AlphaFoldDB" id="A0A3S0WWK5"/>
<dbReference type="OrthoDB" id="3806873at2"/>
<evidence type="ECO:0000256" key="4">
    <source>
        <dbReference type="ARBA" id="ARBA00022777"/>
    </source>
</evidence>
<evidence type="ECO:0000256" key="7">
    <source>
        <dbReference type="PIRSR" id="PIRSR000706-1"/>
    </source>
</evidence>
<dbReference type="SUPFAM" id="SSF56112">
    <property type="entry name" value="Protein kinase-like (PK-like)"/>
    <property type="match status" value="1"/>
</dbReference>
<evidence type="ECO:0000256" key="2">
    <source>
        <dbReference type="ARBA" id="ARBA00022679"/>
    </source>
</evidence>
<dbReference type="CDD" id="cd05150">
    <property type="entry name" value="APH"/>
    <property type="match status" value="1"/>
</dbReference>
<keyword evidence="2 10" id="KW-0808">Transferase</keyword>